<dbReference type="EMBL" id="JARBHB010000011">
    <property type="protein sequence ID" value="KAJ8873008.1"/>
    <property type="molecule type" value="Genomic_DNA"/>
</dbReference>
<accession>A0ABQ9GLX5</accession>
<comment type="caution">
    <text evidence="1">The sequence shown here is derived from an EMBL/GenBank/DDBJ whole genome shotgun (WGS) entry which is preliminary data.</text>
</comment>
<proteinExistence type="predicted"/>
<keyword evidence="2" id="KW-1185">Reference proteome</keyword>
<dbReference type="Proteomes" id="UP001159363">
    <property type="component" value="Chromosome 10"/>
</dbReference>
<dbReference type="PANTHER" id="PTHR45749:SF37">
    <property type="entry name" value="OS05G0311600 PROTEIN"/>
    <property type="match status" value="1"/>
</dbReference>
<protein>
    <recommendedName>
        <fullName evidence="3">DUF4371 domain-containing protein</fullName>
    </recommendedName>
</protein>
<dbReference type="PANTHER" id="PTHR45749">
    <property type="match status" value="1"/>
</dbReference>
<evidence type="ECO:0000313" key="1">
    <source>
        <dbReference type="EMBL" id="KAJ8873008.1"/>
    </source>
</evidence>
<organism evidence="1 2">
    <name type="scientific">Dryococelus australis</name>
    <dbReference type="NCBI Taxonomy" id="614101"/>
    <lineage>
        <taxon>Eukaryota</taxon>
        <taxon>Metazoa</taxon>
        <taxon>Ecdysozoa</taxon>
        <taxon>Arthropoda</taxon>
        <taxon>Hexapoda</taxon>
        <taxon>Insecta</taxon>
        <taxon>Pterygota</taxon>
        <taxon>Neoptera</taxon>
        <taxon>Polyneoptera</taxon>
        <taxon>Phasmatodea</taxon>
        <taxon>Verophasmatodea</taxon>
        <taxon>Anareolatae</taxon>
        <taxon>Phasmatidae</taxon>
        <taxon>Eurycanthinae</taxon>
        <taxon>Dryococelus</taxon>
    </lineage>
</organism>
<sequence length="271" mass="31115">MKNTKTHALACIVYEQSRKHEAVDETIDRTFEDKRRILNVALTQAIYHLTFRGTREGIEHINKGNFLSIIEMLSKYEPVLQELLRCPCVALQKILNELIDLLSPQVKDGIVCELRDALFLFFSVILDTTQNVSQADQLSEVYRYSVNCLAEEEIKSLKEKGLDLKRYRGQGYDGATVLSGVYRSVQRRIKKAPHAYIVHCAAHSIDLVLQDAVARNREITHMYCFFGHSIVRREELKTMYQSGYSKVTLKTLNATPWAEIFDAVSILKHSF</sequence>
<evidence type="ECO:0008006" key="3">
    <source>
        <dbReference type="Google" id="ProtNLM"/>
    </source>
</evidence>
<reference evidence="1 2" key="1">
    <citation type="submission" date="2023-02" db="EMBL/GenBank/DDBJ databases">
        <title>LHISI_Scaffold_Assembly.</title>
        <authorList>
            <person name="Stuart O.P."/>
            <person name="Cleave R."/>
            <person name="Magrath M.J.L."/>
            <person name="Mikheyev A.S."/>
        </authorList>
    </citation>
    <scope>NUCLEOTIDE SEQUENCE [LARGE SCALE GENOMIC DNA]</scope>
    <source>
        <strain evidence="1">Daus_M_001</strain>
        <tissue evidence="1">Leg muscle</tissue>
    </source>
</reference>
<evidence type="ECO:0000313" key="2">
    <source>
        <dbReference type="Proteomes" id="UP001159363"/>
    </source>
</evidence>
<gene>
    <name evidence="1" type="ORF">PR048_026624</name>
</gene>
<name>A0ABQ9GLX5_9NEOP</name>